<sequence length="346" mass="38323">MDIGFFHTPVGPVCRISQGHGVLLARAQSATHDLAVRAPRQHDVPHSYVDNQAHHNLPKYAKTWHSKLEPFEITSSYGLFRTCAIRTKQAKSSGCPNPSQVISDTEKKVAKLSVFAISKALKGIVGAPFCQMTCRRTAVCCRCGKGGHAGKDCKADPSCLNYHGPHAADSKECPKWKEEERSLWSEGVRGRNLLAWLATLRVACQAPKKKFQSSPNVIPPFEIRVQQLLLEIDVDTNSIQEDKFSEMNPWTLDRPESILDLAALYKDKTAPEVYREKFEQIIENHSDHYLLFTDGSKDETCIGAACHSSSGDKCCGAGHELKVQKMFEGAGFVECFKVANCFSSPV</sequence>
<protein>
    <recommendedName>
        <fullName evidence="2">CCHC-type domain-containing protein</fullName>
    </recommendedName>
</protein>
<evidence type="ECO:0000256" key="1">
    <source>
        <dbReference type="PROSITE-ProRule" id="PRU00047"/>
    </source>
</evidence>
<reference evidence="3 4" key="1">
    <citation type="submission" date="2019-01" db="EMBL/GenBank/DDBJ databases">
        <title>A draft genome assembly of the solar-powered sea slug Elysia chlorotica.</title>
        <authorList>
            <person name="Cai H."/>
            <person name="Li Q."/>
            <person name="Fang X."/>
            <person name="Li J."/>
            <person name="Curtis N.E."/>
            <person name="Altenburger A."/>
            <person name="Shibata T."/>
            <person name="Feng M."/>
            <person name="Maeda T."/>
            <person name="Schwartz J.A."/>
            <person name="Shigenobu S."/>
            <person name="Lundholm N."/>
            <person name="Nishiyama T."/>
            <person name="Yang H."/>
            <person name="Hasebe M."/>
            <person name="Li S."/>
            <person name="Pierce S.K."/>
            <person name="Wang J."/>
        </authorList>
    </citation>
    <scope>NUCLEOTIDE SEQUENCE [LARGE SCALE GENOMIC DNA]</scope>
    <source>
        <strain evidence="3">EC2010</strain>
        <tissue evidence="3">Whole organism of an adult</tissue>
    </source>
</reference>
<keyword evidence="1" id="KW-0862">Zinc</keyword>
<dbReference type="EMBL" id="RQTK01000404">
    <property type="protein sequence ID" value="RUS80220.1"/>
    <property type="molecule type" value="Genomic_DNA"/>
</dbReference>
<dbReference type="GO" id="GO:0003676">
    <property type="term" value="F:nucleic acid binding"/>
    <property type="evidence" value="ECO:0007669"/>
    <property type="project" value="InterPro"/>
</dbReference>
<name>A0A433TF81_ELYCH</name>
<evidence type="ECO:0000313" key="3">
    <source>
        <dbReference type="EMBL" id="RUS80220.1"/>
    </source>
</evidence>
<accession>A0A433TF81</accession>
<dbReference type="AlphaFoldDB" id="A0A433TF81"/>
<dbReference type="OrthoDB" id="6774133at2759"/>
<feature type="domain" description="CCHC-type" evidence="2">
    <location>
        <begin position="140"/>
        <end position="154"/>
    </location>
</feature>
<proteinExistence type="predicted"/>
<keyword evidence="4" id="KW-1185">Reference proteome</keyword>
<comment type="caution">
    <text evidence="3">The sequence shown here is derived from an EMBL/GenBank/DDBJ whole genome shotgun (WGS) entry which is preliminary data.</text>
</comment>
<dbReference type="PROSITE" id="PS50158">
    <property type="entry name" value="ZF_CCHC"/>
    <property type="match status" value="1"/>
</dbReference>
<dbReference type="InterPro" id="IPR001878">
    <property type="entry name" value="Znf_CCHC"/>
</dbReference>
<gene>
    <name evidence="3" type="ORF">EGW08_012016</name>
</gene>
<evidence type="ECO:0000313" key="4">
    <source>
        <dbReference type="Proteomes" id="UP000271974"/>
    </source>
</evidence>
<evidence type="ECO:0000259" key="2">
    <source>
        <dbReference type="PROSITE" id="PS50158"/>
    </source>
</evidence>
<dbReference type="Proteomes" id="UP000271974">
    <property type="component" value="Unassembled WGS sequence"/>
</dbReference>
<keyword evidence="1" id="KW-0479">Metal-binding</keyword>
<keyword evidence="1" id="KW-0863">Zinc-finger</keyword>
<organism evidence="3 4">
    <name type="scientific">Elysia chlorotica</name>
    <name type="common">Eastern emerald elysia</name>
    <name type="synonym">Sea slug</name>
    <dbReference type="NCBI Taxonomy" id="188477"/>
    <lineage>
        <taxon>Eukaryota</taxon>
        <taxon>Metazoa</taxon>
        <taxon>Spiralia</taxon>
        <taxon>Lophotrochozoa</taxon>
        <taxon>Mollusca</taxon>
        <taxon>Gastropoda</taxon>
        <taxon>Heterobranchia</taxon>
        <taxon>Euthyneura</taxon>
        <taxon>Panpulmonata</taxon>
        <taxon>Sacoglossa</taxon>
        <taxon>Placobranchoidea</taxon>
        <taxon>Plakobranchidae</taxon>
        <taxon>Elysia</taxon>
    </lineage>
</organism>
<dbReference type="GO" id="GO:0008270">
    <property type="term" value="F:zinc ion binding"/>
    <property type="evidence" value="ECO:0007669"/>
    <property type="project" value="UniProtKB-KW"/>
</dbReference>